<reference evidence="1 2" key="1">
    <citation type="submission" date="2019-05" db="EMBL/GenBank/DDBJ databases">
        <authorList>
            <consortium name="Pathogen Informatics"/>
        </authorList>
    </citation>
    <scope>NUCLEOTIDE SEQUENCE [LARGE SCALE GENOMIC DNA]</scope>
    <source>
        <strain evidence="1 2">NCTC12971</strain>
    </source>
</reference>
<dbReference type="AlphaFoldDB" id="A0A4U9HUA9"/>
<dbReference type="Proteomes" id="UP000307968">
    <property type="component" value="Chromosome"/>
</dbReference>
<evidence type="ECO:0000313" key="1">
    <source>
        <dbReference type="EMBL" id="VTP66129.1"/>
    </source>
</evidence>
<gene>
    <name evidence="1" type="ORF">NCTC12971_04434</name>
</gene>
<name>A0A4U9HUA9_SERRU</name>
<accession>A0A4U9HUA9</accession>
<protein>
    <submittedName>
        <fullName evidence="1">Uncharacterized protein</fullName>
    </submittedName>
</protein>
<sequence length="54" mass="6230">MRRKLSFQIKLFLCLVAFSCLLLTLIGAYTYYQLDAQLHRDLGARAQVQARKSP</sequence>
<proteinExistence type="predicted"/>
<organism evidence="1 2">
    <name type="scientific">Serratia rubidaea</name>
    <name type="common">Serratia marinorubra</name>
    <dbReference type="NCBI Taxonomy" id="61652"/>
    <lineage>
        <taxon>Bacteria</taxon>
        <taxon>Pseudomonadati</taxon>
        <taxon>Pseudomonadota</taxon>
        <taxon>Gammaproteobacteria</taxon>
        <taxon>Enterobacterales</taxon>
        <taxon>Yersiniaceae</taxon>
        <taxon>Serratia</taxon>
    </lineage>
</organism>
<dbReference type="EMBL" id="LR590463">
    <property type="protein sequence ID" value="VTP66129.1"/>
    <property type="molecule type" value="Genomic_DNA"/>
</dbReference>
<evidence type="ECO:0000313" key="2">
    <source>
        <dbReference type="Proteomes" id="UP000307968"/>
    </source>
</evidence>